<dbReference type="VEuPathDB" id="VectorBase:ACUA013821"/>
<dbReference type="EMBL" id="AXCM01004013">
    <property type="status" value="NOT_ANNOTATED_CDS"/>
    <property type="molecule type" value="Genomic_DNA"/>
</dbReference>
<accession>A0A182MAY0</accession>
<protein>
    <submittedName>
        <fullName evidence="1">Uncharacterized protein</fullName>
    </submittedName>
</protein>
<dbReference type="AlphaFoldDB" id="A0A182MAY0"/>
<name>A0A182MAY0_9DIPT</name>
<reference evidence="1" key="2">
    <citation type="submission" date="2020-05" db="UniProtKB">
        <authorList>
            <consortium name="EnsemblMetazoa"/>
        </authorList>
    </citation>
    <scope>IDENTIFICATION</scope>
    <source>
        <strain evidence="1">A-37</strain>
    </source>
</reference>
<evidence type="ECO:0000313" key="1">
    <source>
        <dbReference type="EnsemblMetazoa" id="ACUA013821-PA"/>
    </source>
</evidence>
<dbReference type="EMBL" id="AXCM01004012">
    <property type="status" value="NOT_ANNOTATED_CDS"/>
    <property type="molecule type" value="Genomic_DNA"/>
</dbReference>
<sequence>MAYFYPNDRDDDDDADDASRQAITLTPVHSGCCVFCFTSFFSPAPAQSLAYPTGPTEGISISLMLLTRRCCAYFGSVAWPLSIGGALTRLLAMALALSSAGPGVGCVSIDRNPTAVTPGIGGGADVGGGR</sequence>
<proteinExistence type="predicted"/>
<evidence type="ECO:0000313" key="2">
    <source>
        <dbReference type="Proteomes" id="UP000075883"/>
    </source>
</evidence>
<organism evidence="1 2">
    <name type="scientific">Anopheles culicifacies</name>
    <dbReference type="NCBI Taxonomy" id="139723"/>
    <lineage>
        <taxon>Eukaryota</taxon>
        <taxon>Metazoa</taxon>
        <taxon>Ecdysozoa</taxon>
        <taxon>Arthropoda</taxon>
        <taxon>Hexapoda</taxon>
        <taxon>Insecta</taxon>
        <taxon>Pterygota</taxon>
        <taxon>Neoptera</taxon>
        <taxon>Endopterygota</taxon>
        <taxon>Diptera</taxon>
        <taxon>Nematocera</taxon>
        <taxon>Culicoidea</taxon>
        <taxon>Culicidae</taxon>
        <taxon>Anophelinae</taxon>
        <taxon>Anopheles</taxon>
        <taxon>culicifacies species complex</taxon>
    </lineage>
</organism>
<dbReference type="Proteomes" id="UP000075883">
    <property type="component" value="Unassembled WGS sequence"/>
</dbReference>
<keyword evidence="2" id="KW-1185">Reference proteome</keyword>
<reference evidence="2" key="1">
    <citation type="submission" date="2013-09" db="EMBL/GenBank/DDBJ databases">
        <title>The Genome Sequence of Anopheles culicifacies species A.</title>
        <authorList>
            <consortium name="The Broad Institute Genomics Platform"/>
            <person name="Neafsey D.E."/>
            <person name="Besansky N."/>
            <person name="Howell P."/>
            <person name="Walton C."/>
            <person name="Young S.K."/>
            <person name="Zeng Q."/>
            <person name="Gargeya S."/>
            <person name="Fitzgerald M."/>
            <person name="Haas B."/>
            <person name="Abouelleil A."/>
            <person name="Allen A.W."/>
            <person name="Alvarado L."/>
            <person name="Arachchi H.M."/>
            <person name="Berlin A.M."/>
            <person name="Chapman S.B."/>
            <person name="Gainer-Dewar J."/>
            <person name="Goldberg J."/>
            <person name="Griggs A."/>
            <person name="Gujja S."/>
            <person name="Hansen M."/>
            <person name="Howarth C."/>
            <person name="Imamovic A."/>
            <person name="Ireland A."/>
            <person name="Larimer J."/>
            <person name="McCowan C."/>
            <person name="Murphy C."/>
            <person name="Pearson M."/>
            <person name="Poon T.W."/>
            <person name="Priest M."/>
            <person name="Roberts A."/>
            <person name="Saif S."/>
            <person name="Shea T."/>
            <person name="Sisk P."/>
            <person name="Sykes S."/>
            <person name="Wortman J."/>
            <person name="Nusbaum C."/>
            <person name="Birren B."/>
        </authorList>
    </citation>
    <scope>NUCLEOTIDE SEQUENCE [LARGE SCALE GENOMIC DNA]</scope>
    <source>
        <strain evidence="2">A-37</strain>
    </source>
</reference>
<dbReference type="EnsemblMetazoa" id="ACUA013821-RA">
    <property type="protein sequence ID" value="ACUA013821-PA"/>
    <property type="gene ID" value="ACUA013821"/>
</dbReference>